<dbReference type="Gene3D" id="1.20.1260.10">
    <property type="match status" value="1"/>
</dbReference>
<dbReference type="PROSITE" id="PS51257">
    <property type="entry name" value="PROKAR_LIPOPROTEIN"/>
    <property type="match status" value="1"/>
</dbReference>
<feature type="region of interest" description="Disordered" evidence="1">
    <location>
        <begin position="21"/>
        <end position="49"/>
    </location>
</feature>
<evidence type="ECO:0000313" key="5">
    <source>
        <dbReference type="Proteomes" id="UP000295172"/>
    </source>
</evidence>
<dbReference type="InterPro" id="IPR012347">
    <property type="entry name" value="Ferritin-like"/>
</dbReference>
<name>A0A4R4X9Q1_9ACTN</name>
<dbReference type="EMBL" id="SMKR01000038">
    <property type="protein sequence ID" value="TDD27079.1"/>
    <property type="molecule type" value="Genomic_DNA"/>
</dbReference>
<keyword evidence="5" id="KW-1185">Reference proteome</keyword>
<evidence type="ECO:0000313" key="4">
    <source>
        <dbReference type="EMBL" id="TDD27079.1"/>
    </source>
</evidence>
<organism evidence="4 5">
    <name type="scientific">Kribbella turkmenica</name>
    <dbReference type="NCBI Taxonomy" id="2530375"/>
    <lineage>
        <taxon>Bacteria</taxon>
        <taxon>Bacillati</taxon>
        <taxon>Actinomycetota</taxon>
        <taxon>Actinomycetes</taxon>
        <taxon>Propionibacteriales</taxon>
        <taxon>Kribbellaceae</taxon>
        <taxon>Kribbella</taxon>
    </lineage>
</organism>
<dbReference type="Pfam" id="PF03713">
    <property type="entry name" value="DUF305"/>
    <property type="match status" value="1"/>
</dbReference>
<comment type="caution">
    <text evidence="4">The sequence shown here is derived from an EMBL/GenBank/DDBJ whole genome shotgun (WGS) entry which is preliminary data.</text>
</comment>
<sequence>MGIRRSAVAVALVVVLAGCSTTEPDAKPAPSQPPVIVPGTPGGPNRTVPALPSQAAAPDADDVTFLADMMVHHTQALLMAGHAPAAAENPKVKGLAERIRVGQKPEIEAMRQMLVARGQTPPDLTHVDHMDHSGMPGMATHDELATLARARGTAFDQLFLSLMIKHHQGAVTMSRTVIDKGTDPQVGELAQDVGVTQTKEIATMRQLQKEL</sequence>
<gene>
    <name evidence="4" type="ORF">E1218_11515</name>
</gene>
<dbReference type="RefSeq" id="WP_132319132.1">
    <property type="nucleotide sequence ID" value="NZ_SMKR01000038.1"/>
</dbReference>
<feature type="chain" id="PRO_5020327964" evidence="2">
    <location>
        <begin position="27"/>
        <end position="211"/>
    </location>
</feature>
<dbReference type="PANTHER" id="PTHR36933:SF1">
    <property type="entry name" value="SLL0788 PROTEIN"/>
    <property type="match status" value="1"/>
</dbReference>
<dbReference type="AlphaFoldDB" id="A0A4R4X9Q1"/>
<evidence type="ECO:0000256" key="1">
    <source>
        <dbReference type="SAM" id="MobiDB-lite"/>
    </source>
</evidence>
<reference evidence="4 5" key="1">
    <citation type="submission" date="2019-02" db="EMBL/GenBank/DDBJ databases">
        <title>Draft genome sequences of novel Actinobacteria.</title>
        <authorList>
            <person name="Sahin N."/>
            <person name="Ay H."/>
            <person name="Saygin H."/>
        </authorList>
    </citation>
    <scope>NUCLEOTIDE SEQUENCE [LARGE SCALE GENOMIC DNA]</scope>
    <source>
        <strain evidence="4 5">16K104</strain>
    </source>
</reference>
<evidence type="ECO:0000256" key="2">
    <source>
        <dbReference type="SAM" id="SignalP"/>
    </source>
</evidence>
<protein>
    <submittedName>
        <fullName evidence="4">DUF305 domain-containing protein</fullName>
    </submittedName>
</protein>
<dbReference type="Proteomes" id="UP000295172">
    <property type="component" value="Unassembled WGS sequence"/>
</dbReference>
<dbReference type="OrthoDB" id="26872at2"/>
<dbReference type="PANTHER" id="PTHR36933">
    <property type="entry name" value="SLL0788 PROTEIN"/>
    <property type="match status" value="1"/>
</dbReference>
<dbReference type="InterPro" id="IPR005183">
    <property type="entry name" value="DUF305_CopM-like"/>
</dbReference>
<proteinExistence type="predicted"/>
<feature type="domain" description="DUF305" evidence="3">
    <location>
        <begin position="62"/>
        <end position="207"/>
    </location>
</feature>
<feature type="signal peptide" evidence="2">
    <location>
        <begin position="1"/>
        <end position="26"/>
    </location>
</feature>
<evidence type="ECO:0000259" key="3">
    <source>
        <dbReference type="Pfam" id="PF03713"/>
    </source>
</evidence>
<keyword evidence="2" id="KW-0732">Signal</keyword>
<accession>A0A4R4X9Q1</accession>